<dbReference type="SMART" id="SM00320">
    <property type="entry name" value="WD40"/>
    <property type="match status" value="7"/>
</dbReference>
<dbReference type="GO" id="GO:0043161">
    <property type="term" value="P:proteasome-mediated ubiquitin-dependent protein catabolic process"/>
    <property type="evidence" value="ECO:0007669"/>
    <property type="project" value="TreeGrafter"/>
</dbReference>
<dbReference type="Gene3D" id="3.10.20.870">
    <property type="entry name" value="PFU (PLAA family ubiquitin binding), C-terminal domain"/>
    <property type="match status" value="1"/>
</dbReference>
<comment type="subcellular location">
    <subcellularLocation>
        <location evidence="1">Cytoplasm</location>
    </subcellularLocation>
</comment>
<keyword evidence="4 6" id="KW-0853">WD repeat</keyword>
<dbReference type="RefSeq" id="XP_028146344.1">
    <property type="nucleotide sequence ID" value="XM_028290543.1"/>
</dbReference>
<dbReference type="Proteomes" id="UP001652700">
    <property type="component" value="Unplaced"/>
</dbReference>
<dbReference type="InParanoid" id="A0A6P7GB03"/>
<evidence type="ECO:0000256" key="2">
    <source>
        <dbReference type="ARBA" id="ARBA00008495"/>
    </source>
</evidence>
<dbReference type="Pfam" id="PF09070">
    <property type="entry name" value="PFU"/>
    <property type="match status" value="1"/>
</dbReference>
<dbReference type="PANTHER" id="PTHR19849">
    <property type="entry name" value="PHOSPHOLIPASE A-2-ACTIVATING PROTEIN"/>
    <property type="match status" value="1"/>
</dbReference>
<dbReference type="OrthoDB" id="10265988at2759"/>
<feature type="domain" description="PUL" evidence="9">
    <location>
        <begin position="542"/>
        <end position="806"/>
    </location>
</feature>
<dbReference type="GO" id="GO:0005737">
    <property type="term" value="C:cytoplasm"/>
    <property type="evidence" value="ECO:0007669"/>
    <property type="project" value="UniProtKB-SubCell"/>
</dbReference>
<dbReference type="AlphaFoldDB" id="A0A6P7GB03"/>
<dbReference type="InterPro" id="IPR001680">
    <property type="entry name" value="WD40_rpt"/>
</dbReference>
<dbReference type="EnsemblMetazoa" id="XM_050657154.1">
    <property type="protein sequence ID" value="XP_050513111.1"/>
    <property type="gene ID" value="LOC126888784"/>
</dbReference>
<name>A0A6P7GB03_DIAVI</name>
<accession>A0A6P7GB03</accession>
<evidence type="ECO:0000256" key="6">
    <source>
        <dbReference type="PROSITE-ProRule" id="PRU00221"/>
    </source>
</evidence>
<dbReference type="PROSITE" id="PS50294">
    <property type="entry name" value="WD_REPEATS_REGION"/>
    <property type="match status" value="1"/>
</dbReference>
<keyword evidence="5" id="KW-0677">Repeat</keyword>
<sequence length="806" mass="89424">MSKDFKLSASLFGHSMDIRALAVTASNDIISGSRDRTAKYWRYNPIQNVYQDVMTYKSHENFVGSVLYLEPSSEYPDGLVVTGGYDKAIFIHKPGEPFHTYAIKGEHTNTVCALTKGVEPNTFFSASWDNTAKYWSLSISTSKPVQTFSGHAAAVWYVIQISNGNVVTASADKTIGVWSLDGQRLQSISGHNDAVRCLEDFPEMKYFISVSNDASVKIWSYEGENMNTLYGHSSFIYSIARCRPHGMDSFVTSDEDRCVRFWQNNENKGCIELPAQSVWAVDCLPNGDIVTGSSDGIVRIFTKDDSRVADEVNLTKFTEEVNALKRQAVQEIGGVKVSDLPGKEALYDPGKRNGQMKMVRDGSSVVAYTWVEDGENSHWDKVGEVLGGTDKNDSGKTMYEGQYYDYVFSVDVEDGKPPLKLPFNKGDDPYQAAHKFLAKHMLPAEYLEQVVDFILKNSKEQYVPQVSMEYQDPFTGGSRYTPSYGSANQGQTGMNLDPFTGGSSYSTSGTRSQPPAASAGQNSDPFTGSSSYTTVNAESGSGFFPVKTYHSFDVGDANVILKKLKEFNEKTGDCNDKIEERDLEQVVKLCSSPPTDGYAVDILFKLLEWPDSIVFPVLDVVRLAVRHKKSNEVISSVNNGIIFEKIKTYISCDCTIVNNMVIALRTITNLCLHEAGESLVYNNRFDILENFTSFSNLNKNCQVALATSLLNLTILTLKHNDEIGITVLAQVIPDLITKLTEAEAHFRAYVALGTLITSSSVHKPMIKAKVQENTNFISTLQLHSFSSQTDIDNKRMKCVKELLNIL</sequence>
<feature type="repeat" description="WD" evidence="6">
    <location>
        <begin position="188"/>
        <end position="229"/>
    </location>
</feature>
<keyword evidence="3" id="KW-0963">Cytoplasm</keyword>
<organism evidence="12">
    <name type="scientific">Diabrotica virgifera virgifera</name>
    <name type="common">western corn rootworm</name>
    <dbReference type="NCBI Taxonomy" id="50390"/>
    <lineage>
        <taxon>Eukaryota</taxon>
        <taxon>Metazoa</taxon>
        <taxon>Ecdysozoa</taxon>
        <taxon>Arthropoda</taxon>
        <taxon>Hexapoda</taxon>
        <taxon>Insecta</taxon>
        <taxon>Pterygota</taxon>
        <taxon>Neoptera</taxon>
        <taxon>Endopterygota</taxon>
        <taxon>Coleoptera</taxon>
        <taxon>Polyphaga</taxon>
        <taxon>Cucujiformia</taxon>
        <taxon>Chrysomeloidea</taxon>
        <taxon>Chrysomelidae</taxon>
        <taxon>Galerucinae</taxon>
        <taxon>Diabroticina</taxon>
        <taxon>Diabroticites</taxon>
        <taxon>Diabrotica</taxon>
    </lineage>
</organism>
<dbReference type="InterPro" id="IPR013535">
    <property type="entry name" value="PUL_dom"/>
</dbReference>
<dbReference type="InterPro" id="IPR038122">
    <property type="entry name" value="PFU_sf"/>
</dbReference>
<dbReference type="GO" id="GO:0005634">
    <property type="term" value="C:nucleus"/>
    <property type="evidence" value="ECO:0007669"/>
    <property type="project" value="TreeGrafter"/>
</dbReference>
<dbReference type="Pfam" id="PF08324">
    <property type="entry name" value="PUL"/>
    <property type="match status" value="1"/>
</dbReference>
<evidence type="ECO:0000313" key="12">
    <source>
        <dbReference type="RefSeq" id="XP_028146344.1"/>
    </source>
</evidence>
<evidence type="ECO:0000259" key="8">
    <source>
        <dbReference type="PROSITE" id="PS51394"/>
    </source>
</evidence>
<gene>
    <name evidence="12" type="primary">LOC114339861</name>
</gene>
<evidence type="ECO:0000256" key="4">
    <source>
        <dbReference type="ARBA" id="ARBA00022574"/>
    </source>
</evidence>
<dbReference type="InterPro" id="IPR015155">
    <property type="entry name" value="PFU"/>
</dbReference>
<dbReference type="GO" id="GO:0010992">
    <property type="term" value="P:ubiquitin recycling"/>
    <property type="evidence" value="ECO:0007669"/>
    <property type="project" value="TreeGrafter"/>
</dbReference>
<feature type="domain" description="PFU" evidence="8">
    <location>
        <begin position="371"/>
        <end position="468"/>
    </location>
</feature>
<feature type="region of interest" description="Disordered" evidence="7">
    <location>
        <begin position="479"/>
        <end position="531"/>
    </location>
</feature>
<dbReference type="FunCoup" id="A0A6P7GB03">
    <property type="interactions" value="2967"/>
</dbReference>
<dbReference type="PROSITE" id="PS51394">
    <property type="entry name" value="PFU"/>
    <property type="match status" value="1"/>
</dbReference>
<dbReference type="Gene3D" id="1.25.10.10">
    <property type="entry name" value="Leucine-rich Repeat Variant"/>
    <property type="match status" value="1"/>
</dbReference>
<evidence type="ECO:0000256" key="7">
    <source>
        <dbReference type="SAM" id="MobiDB-lite"/>
    </source>
</evidence>
<dbReference type="PROSITE" id="PS51396">
    <property type="entry name" value="PUL"/>
    <property type="match status" value="1"/>
</dbReference>
<dbReference type="CDD" id="cd00200">
    <property type="entry name" value="WD40"/>
    <property type="match status" value="1"/>
</dbReference>
<protein>
    <submittedName>
        <fullName evidence="12">Phospholipase A-2-activating protein</fullName>
    </submittedName>
</protein>
<evidence type="ECO:0000256" key="3">
    <source>
        <dbReference type="ARBA" id="ARBA00022490"/>
    </source>
</evidence>
<dbReference type="SUPFAM" id="SSF50978">
    <property type="entry name" value="WD40 repeat-like"/>
    <property type="match status" value="1"/>
</dbReference>
<evidence type="ECO:0000313" key="10">
    <source>
        <dbReference type="EnsemblMetazoa" id="XP_050513111.1"/>
    </source>
</evidence>
<proteinExistence type="inferred from homology"/>
<reference evidence="12" key="1">
    <citation type="submission" date="2025-04" db="UniProtKB">
        <authorList>
            <consortium name="RefSeq"/>
        </authorList>
    </citation>
    <scope>IDENTIFICATION</scope>
    <source>
        <tissue evidence="12">Whole insect</tissue>
    </source>
</reference>
<dbReference type="Pfam" id="PF00400">
    <property type="entry name" value="WD40"/>
    <property type="match status" value="6"/>
</dbReference>
<dbReference type="Gene3D" id="2.130.10.10">
    <property type="entry name" value="YVTN repeat-like/Quinoprotein amine dehydrogenase"/>
    <property type="match status" value="1"/>
</dbReference>
<reference evidence="10" key="2">
    <citation type="submission" date="2025-05" db="UniProtKB">
        <authorList>
            <consortium name="EnsemblMetazoa"/>
        </authorList>
    </citation>
    <scope>IDENTIFICATION</scope>
</reference>
<evidence type="ECO:0000313" key="11">
    <source>
        <dbReference type="Proteomes" id="UP001652700"/>
    </source>
</evidence>
<dbReference type="PROSITE" id="PS50082">
    <property type="entry name" value="WD_REPEATS_2"/>
    <property type="match status" value="2"/>
</dbReference>
<dbReference type="InterPro" id="IPR011989">
    <property type="entry name" value="ARM-like"/>
</dbReference>
<keyword evidence="11" id="KW-1185">Reference proteome</keyword>
<dbReference type="PANTHER" id="PTHR19849:SF0">
    <property type="entry name" value="PHOSPHOLIPASE A-2-ACTIVATING PROTEIN"/>
    <property type="match status" value="1"/>
</dbReference>
<dbReference type="InterPro" id="IPR015943">
    <property type="entry name" value="WD40/YVTN_repeat-like_dom_sf"/>
</dbReference>
<comment type="similarity">
    <text evidence="2">Belongs to the WD repeat PLAP family.</text>
</comment>
<evidence type="ECO:0000256" key="1">
    <source>
        <dbReference type="ARBA" id="ARBA00004496"/>
    </source>
</evidence>
<feature type="compositionally biased region" description="Polar residues" evidence="7">
    <location>
        <begin position="513"/>
        <end position="531"/>
    </location>
</feature>
<feature type="compositionally biased region" description="Low complexity" evidence="7">
    <location>
        <begin position="500"/>
        <end position="512"/>
    </location>
</feature>
<dbReference type="InterPro" id="IPR036322">
    <property type="entry name" value="WD40_repeat_dom_sf"/>
</dbReference>
<dbReference type="GO" id="GO:0043130">
    <property type="term" value="F:ubiquitin binding"/>
    <property type="evidence" value="ECO:0007669"/>
    <property type="project" value="TreeGrafter"/>
</dbReference>
<feature type="compositionally biased region" description="Polar residues" evidence="7">
    <location>
        <begin position="479"/>
        <end position="494"/>
    </location>
</feature>
<feature type="repeat" description="WD" evidence="6">
    <location>
        <begin position="11"/>
        <end position="51"/>
    </location>
</feature>
<evidence type="ECO:0000259" key="9">
    <source>
        <dbReference type="PROSITE" id="PS51396"/>
    </source>
</evidence>
<evidence type="ECO:0000256" key="5">
    <source>
        <dbReference type="ARBA" id="ARBA00022737"/>
    </source>
</evidence>